<dbReference type="Proteomes" id="UP001221142">
    <property type="component" value="Unassembled WGS sequence"/>
</dbReference>
<dbReference type="AlphaFoldDB" id="A0AAD7BMX4"/>
<evidence type="ECO:0000313" key="1">
    <source>
        <dbReference type="EMBL" id="KAJ7625757.1"/>
    </source>
</evidence>
<proteinExistence type="predicted"/>
<evidence type="ECO:0008006" key="3">
    <source>
        <dbReference type="Google" id="ProtNLM"/>
    </source>
</evidence>
<gene>
    <name evidence="1" type="ORF">FB45DRAFT_1060389</name>
</gene>
<organism evidence="1 2">
    <name type="scientific">Roridomyces roridus</name>
    <dbReference type="NCBI Taxonomy" id="1738132"/>
    <lineage>
        <taxon>Eukaryota</taxon>
        <taxon>Fungi</taxon>
        <taxon>Dikarya</taxon>
        <taxon>Basidiomycota</taxon>
        <taxon>Agaricomycotina</taxon>
        <taxon>Agaricomycetes</taxon>
        <taxon>Agaricomycetidae</taxon>
        <taxon>Agaricales</taxon>
        <taxon>Marasmiineae</taxon>
        <taxon>Mycenaceae</taxon>
        <taxon>Roridomyces</taxon>
    </lineage>
</organism>
<protein>
    <recommendedName>
        <fullName evidence="3">BTB domain-containing protein</fullName>
    </recommendedName>
</protein>
<keyword evidence="2" id="KW-1185">Reference proteome</keyword>
<sequence>METSQLEAQNEVQKTVHPVDESLWFSSDMVILRAKSRKSKVFAAIFKRAQSVVFFDIVPVVDLHDDPNELAAFLRAIFYSNFYMPPPAIPQFSDTIGILRLSNKYQVLYLRCRTLQHLGNRGRGWDPNDLFHCIATIQVATEVKALWLLPYAYYDLCKFPVAVLLSSPHWNLLGKKERHTALACHSTQAGASPEIVQFLITWTAPDECRNLVANFTNQIPWQQMMSCPLEVSRFDQK</sequence>
<evidence type="ECO:0000313" key="2">
    <source>
        <dbReference type="Proteomes" id="UP001221142"/>
    </source>
</evidence>
<reference evidence="1" key="1">
    <citation type="submission" date="2023-03" db="EMBL/GenBank/DDBJ databases">
        <title>Massive genome expansion in bonnet fungi (Mycena s.s.) driven by repeated elements and novel gene families across ecological guilds.</title>
        <authorList>
            <consortium name="Lawrence Berkeley National Laboratory"/>
            <person name="Harder C.B."/>
            <person name="Miyauchi S."/>
            <person name="Viragh M."/>
            <person name="Kuo A."/>
            <person name="Thoen E."/>
            <person name="Andreopoulos B."/>
            <person name="Lu D."/>
            <person name="Skrede I."/>
            <person name="Drula E."/>
            <person name="Henrissat B."/>
            <person name="Morin E."/>
            <person name="Kohler A."/>
            <person name="Barry K."/>
            <person name="LaButti K."/>
            <person name="Morin E."/>
            <person name="Salamov A."/>
            <person name="Lipzen A."/>
            <person name="Mereny Z."/>
            <person name="Hegedus B."/>
            <person name="Baldrian P."/>
            <person name="Stursova M."/>
            <person name="Weitz H."/>
            <person name="Taylor A."/>
            <person name="Grigoriev I.V."/>
            <person name="Nagy L.G."/>
            <person name="Martin F."/>
            <person name="Kauserud H."/>
        </authorList>
    </citation>
    <scope>NUCLEOTIDE SEQUENCE</scope>
    <source>
        <strain evidence="1">9284</strain>
    </source>
</reference>
<comment type="caution">
    <text evidence="1">The sequence shown here is derived from an EMBL/GenBank/DDBJ whole genome shotgun (WGS) entry which is preliminary data.</text>
</comment>
<name>A0AAD7BMX4_9AGAR</name>
<accession>A0AAD7BMX4</accession>
<dbReference type="EMBL" id="JARKIF010000012">
    <property type="protein sequence ID" value="KAJ7625757.1"/>
    <property type="molecule type" value="Genomic_DNA"/>
</dbReference>